<dbReference type="Pfam" id="PF02520">
    <property type="entry name" value="ANIS5_cation-bd"/>
    <property type="match status" value="1"/>
</dbReference>
<dbReference type="AlphaFoldDB" id="A0AAN4Z8T2"/>
<dbReference type="EMBL" id="BTRK01000001">
    <property type="protein sequence ID" value="GMR33402.1"/>
    <property type="molecule type" value="Genomic_DNA"/>
</dbReference>
<dbReference type="PANTHER" id="PTHR21593:SF36">
    <property type="entry name" value="DUF148 DOMAIN-CONTAINING PROTEIN-RELATED"/>
    <property type="match status" value="1"/>
</dbReference>
<evidence type="ECO:0000259" key="3">
    <source>
        <dbReference type="Pfam" id="PF02520"/>
    </source>
</evidence>
<feature type="domain" description="SXP/RAL-2 family protein Ani s 5-like cation-binding" evidence="3">
    <location>
        <begin position="33"/>
        <end position="124"/>
    </location>
</feature>
<protein>
    <recommendedName>
        <fullName evidence="3">SXP/RAL-2 family protein Ani s 5-like cation-binding domain-containing protein</fullName>
    </recommendedName>
</protein>
<name>A0AAN4Z8T2_9BILA</name>
<dbReference type="Proteomes" id="UP001328107">
    <property type="component" value="Unassembled WGS sequence"/>
</dbReference>
<dbReference type="InterPro" id="IPR052823">
    <property type="entry name" value="SXP/RAL-2_related"/>
</dbReference>
<accession>A0AAN4Z8T2</accession>
<reference evidence="5" key="1">
    <citation type="submission" date="2022-10" db="EMBL/GenBank/DDBJ databases">
        <title>Genome assembly of Pristionchus species.</title>
        <authorList>
            <person name="Yoshida K."/>
            <person name="Sommer R.J."/>
        </authorList>
    </citation>
    <scope>NUCLEOTIDE SEQUENCE [LARGE SCALE GENOMIC DNA]</scope>
    <source>
        <strain evidence="5">RS5460</strain>
    </source>
</reference>
<proteinExistence type="predicted"/>
<evidence type="ECO:0000256" key="1">
    <source>
        <dbReference type="SAM" id="MobiDB-lite"/>
    </source>
</evidence>
<keyword evidence="2" id="KW-0732">Signal</keyword>
<comment type="caution">
    <text evidence="4">The sequence shown here is derived from an EMBL/GenBank/DDBJ whole genome shotgun (WGS) entry which is preliminary data.</text>
</comment>
<gene>
    <name evidence="4" type="ORF">PMAYCL1PPCAC_03597</name>
</gene>
<sequence>MKLLLSLLLLPSLSASFYPENVAFLSSVNSPTAANEYNQIVNNEQSTRTQMEQQLNQWGQKYGMTSQITSLINARGTALKQIADTATSDAQNLPALIKKMYDVANSASSTSAQVETQMRQLLNSATPGQKKMAVEAFGIDLDSDSGNNNGGFGNGNNGGFGNGNNGGFGNGN</sequence>
<evidence type="ECO:0000313" key="4">
    <source>
        <dbReference type="EMBL" id="GMR33402.1"/>
    </source>
</evidence>
<dbReference type="InterPro" id="IPR003677">
    <property type="entry name" value="ANIS5_cation-bd"/>
</dbReference>
<dbReference type="PANTHER" id="PTHR21593">
    <property type="entry name" value="PRION-LIKE- Q/N-RICH -DOMAIN-BEARING PROTEIN PROTEIN"/>
    <property type="match status" value="1"/>
</dbReference>
<evidence type="ECO:0000256" key="2">
    <source>
        <dbReference type="SAM" id="SignalP"/>
    </source>
</evidence>
<feature type="chain" id="PRO_5042980042" description="SXP/RAL-2 family protein Ani s 5-like cation-binding domain-containing protein" evidence="2">
    <location>
        <begin position="17"/>
        <end position="172"/>
    </location>
</feature>
<feature type="region of interest" description="Disordered" evidence="1">
    <location>
        <begin position="148"/>
        <end position="172"/>
    </location>
</feature>
<evidence type="ECO:0000313" key="5">
    <source>
        <dbReference type="Proteomes" id="UP001328107"/>
    </source>
</evidence>
<feature type="signal peptide" evidence="2">
    <location>
        <begin position="1"/>
        <end position="16"/>
    </location>
</feature>
<organism evidence="4 5">
    <name type="scientific">Pristionchus mayeri</name>
    <dbReference type="NCBI Taxonomy" id="1317129"/>
    <lineage>
        <taxon>Eukaryota</taxon>
        <taxon>Metazoa</taxon>
        <taxon>Ecdysozoa</taxon>
        <taxon>Nematoda</taxon>
        <taxon>Chromadorea</taxon>
        <taxon>Rhabditida</taxon>
        <taxon>Rhabditina</taxon>
        <taxon>Diplogasteromorpha</taxon>
        <taxon>Diplogasteroidea</taxon>
        <taxon>Neodiplogasteridae</taxon>
        <taxon>Pristionchus</taxon>
    </lineage>
</organism>
<keyword evidence="5" id="KW-1185">Reference proteome</keyword>
<feature type="non-terminal residue" evidence="4">
    <location>
        <position position="172"/>
    </location>
</feature>